<feature type="region of interest" description="Disordered" evidence="12">
    <location>
        <begin position="53"/>
        <end position="116"/>
    </location>
</feature>
<feature type="repeat" description="TPR" evidence="10">
    <location>
        <begin position="753"/>
        <end position="786"/>
    </location>
</feature>
<keyword evidence="3" id="KW-0507">mRNA processing</keyword>
<keyword evidence="11" id="KW-0175">Coiled coil</keyword>
<dbReference type="GO" id="GO:0071013">
    <property type="term" value="C:catalytic step 2 spliceosome"/>
    <property type="evidence" value="ECO:0007669"/>
    <property type="project" value="TreeGrafter"/>
</dbReference>
<evidence type="ECO:0000259" key="13">
    <source>
        <dbReference type="Pfam" id="PF06424"/>
    </source>
</evidence>
<proteinExistence type="predicted"/>
<dbReference type="PANTHER" id="PTHR11246">
    <property type="entry name" value="PRE-MRNA SPLICING FACTOR"/>
    <property type="match status" value="1"/>
</dbReference>
<dbReference type="GO" id="GO:0046540">
    <property type="term" value="C:U4/U6 x U5 tri-snRNP complex"/>
    <property type="evidence" value="ECO:0007669"/>
    <property type="project" value="TreeGrafter"/>
</dbReference>
<dbReference type="SMART" id="SM00028">
    <property type="entry name" value="TPR"/>
    <property type="match status" value="4"/>
</dbReference>
<dbReference type="InterPro" id="IPR045075">
    <property type="entry name" value="Syf1-like"/>
</dbReference>
<dbReference type="Proteomes" id="UP000887569">
    <property type="component" value="Unplaced"/>
</dbReference>
<name>A0A915ABF1_PARUN</name>
<dbReference type="SUPFAM" id="SSF48452">
    <property type="entry name" value="TPR-like"/>
    <property type="match status" value="4"/>
</dbReference>
<feature type="coiled-coil region" evidence="11">
    <location>
        <begin position="142"/>
        <end position="169"/>
    </location>
</feature>
<evidence type="ECO:0000256" key="7">
    <source>
        <dbReference type="ARBA" id="ARBA00031070"/>
    </source>
</evidence>
<feature type="repeat" description="TPR" evidence="10">
    <location>
        <begin position="885"/>
        <end position="918"/>
    </location>
</feature>
<evidence type="ECO:0000256" key="9">
    <source>
        <dbReference type="ARBA" id="ARBA00046247"/>
    </source>
</evidence>
<evidence type="ECO:0000256" key="3">
    <source>
        <dbReference type="ARBA" id="ARBA00022664"/>
    </source>
</evidence>
<keyword evidence="6" id="KW-0539">Nucleus</keyword>
<evidence type="ECO:0000256" key="10">
    <source>
        <dbReference type="PROSITE-ProRule" id="PRU00339"/>
    </source>
</evidence>
<keyword evidence="14" id="KW-1185">Reference proteome</keyword>
<organism evidence="14 15">
    <name type="scientific">Parascaris univalens</name>
    <name type="common">Nematode worm</name>
    <dbReference type="NCBI Taxonomy" id="6257"/>
    <lineage>
        <taxon>Eukaryota</taxon>
        <taxon>Metazoa</taxon>
        <taxon>Ecdysozoa</taxon>
        <taxon>Nematoda</taxon>
        <taxon>Chromadorea</taxon>
        <taxon>Rhabditida</taxon>
        <taxon>Spirurina</taxon>
        <taxon>Ascaridomorpha</taxon>
        <taxon>Ascaridoidea</taxon>
        <taxon>Ascarididae</taxon>
        <taxon>Parascaris</taxon>
    </lineage>
</organism>
<evidence type="ECO:0000313" key="15">
    <source>
        <dbReference type="WBParaSite" id="PgR002_g178_t02"/>
    </source>
</evidence>
<dbReference type="WBParaSite" id="PgR002_g178_t02">
    <property type="protein sequence ID" value="PgR002_g178_t02"/>
    <property type="gene ID" value="PgR002_g178"/>
</dbReference>
<comment type="function">
    <text evidence="9">Involved in pre-mRNA splicing as component of the U4/U6-U5 tri-snRNP complex, one of the building blocks of the spliceosome. Enhances dihydrotestosterone-induced transactivation activity of AR, as well as dexamethasone-induced transactivation activity of NR3C1, but does not affect estrogen-induced transactivation.</text>
</comment>
<keyword evidence="4" id="KW-0677">Repeat</keyword>
<feature type="compositionally biased region" description="Acidic residues" evidence="12">
    <location>
        <begin position="83"/>
        <end position="103"/>
    </location>
</feature>
<evidence type="ECO:0000256" key="6">
    <source>
        <dbReference type="ARBA" id="ARBA00023242"/>
    </source>
</evidence>
<dbReference type="PANTHER" id="PTHR11246:SF1">
    <property type="entry name" value="PRE-MRNA-PROCESSING FACTOR 6"/>
    <property type="match status" value="1"/>
</dbReference>
<dbReference type="InterPro" id="IPR019734">
    <property type="entry name" value="TPR_rpt"/>
</dbReference>
<keyword evidence="10" id="KW-0802">TPR repeat</keyword>
<dbReference type="Pfam" id="PF06424">
    <property type="entry name" value="PRP1_N"/>
    <property type="match status" value="1"/>
</dbReference>
<dbReference type="FunFam" id="1.25.40.10:FF:000058">
    <property type="entry name" value="Pre-mRNA processing factor 6"/>
    <property type="match status" value="1"/>
</dbReference>
<evidence type="ECO:0000256" key="11">
    <source>
        <dbReference type="SAM" id="Coils"/>
    </source>
</evidence>
<dbReference type="Pfam" id="PF13181">
    <property type="entry name" value="TPR_8"/>
    <property type="match status" value="1"/>
</dbReference>
<dbReference type="Pfam" id="PF23240">
    <property type="entry name" value="HAT_PRP39_N"/>
    <property type="match status" value="1"/>
</dbReference>
<dbReference type="InterPro" id="IPR010491">
    <property type="entry name" value="PRP1_N"/>
</dbReference>
<comment type="subcellular location">
    <subcellularLocation>
        <location evidence="1">Nucleus</location>
    </subcellularLocation>
</comment>
<dbReference type="InterPro" id="IPR011990">
    <property type="entry name" value="TPR-like_helical_dom_sf"/>
</dbReference>
<protein>
    <recommendedName>
        <fullName evidence="2">Pre-mRNA-processing factor 6</fullName>
    </recommendedName>
    <alternativeName>
        <fullName evidence="8">PRP6 homolog</fullName>
    </alternativeName>
    <alternativeName>
        <fullName evidence="7">U5 snRNP-associated 102 kDa protein</fullName>
    </alternativeName>
</protein>
<sequence>RMVVSIQRCATMARRMTTVTIPGSLVNKRKKHFMGMPAPAGYVAGVGRGATGFTTRSDIGPARDSTDMPELPPAGPTKKPREDDDDKKDDNEDLNDANYDEFEGYGGSLFAKDPYDKDDEEADEIYNAVDMRIDERRKEYREKKYKEAIEKYRKERPKIQQEFSDLKRQLSNVTEAEWSAIPEVGDARNKAKRNPRAEKLTPVPDSVLASAMSYGQVGTQMDARVQSGLLTPMGSGLTSTLGGMMSTFGGGFMSTLSGISSGLLTPGWKTGINMGAPSNADLDLRKIGQARNAIMDIKLNQVSDSVTGQTVVDPKGYLTDLQSMIPQYGGDINDIKKARLLLKSVRETNPRHPPAWIASARLEEVVGKLQLARNLIMEGCDRNSKSEDLWLEAVRLHPPETAKSIVANAVRSLPNSVRIWMKAADVEEDVKGKRKVFRKALEQIPTSVRLWKAAIELEEPDDARILLTRAVECCSTSTELWLALARLETYENARKVLNKAREHIPTDRQIWISAARLEETRGQSDMVSRIIDRAITSLRANMVEINRELWLKDAVDAEKASCKLTSHAIISHVLGIGVEEEDRKHTWMEDAESFVAQEAFECARAVYRHSLSVYPTKKSIWFAAADFERNHGTTESYDDLLQSAVEKCPKAETLWLMYAKSKWMKGDVKSSREILARAFQNNPNSEEIWMAAVKLESENNEYQRARKLLEKAREIAPSPRIFLKSVRLEWCLGDLKAAKKLLLDALDRYPDTAKLYLMMGQILSQEDNFNEARRYYCEGVKRCPSSIPLWIWLSRLEESQKQIIKARSDLERARLQNPKNPELWLESIRIEARAGLRELAHERLARALHECEHSGRLWAEAIFMEERHGRRTKSVDALKKCEHDADVLLAVSKLFWTERKVKKAREWFQRTVKIDPDFGDAWAYFYKFELLHGTEDEQEHVKKKCVQAEPRHGERWQEVSKDVRNWRKRTEEILIELANHLEIPR</sequence>
<dbReference type="SMART" id="SM00386">
    <property type="entry name" value="HAT"/>
    <property type="match status" value="13"/>
</dbReference>
<accession>A0A915ABF1</accession>
<reference evidence="15" key="1">
    <citation type="submission" date="2022-11" db="UniProtKB">
        <authorList>
            <consortium name="WormBaseParasite"/>
        </authorList>
    </citation>
    <scope>IDENTIFICATION</scope>
</reference>
<dbReference type="Gene3D" id="1.25.40.10">
    <property type="entry name" value="Tetratricopeptide repeat domain"/>
    <property type="match status" value="4"/>
</dbReference>
<evidence type="ECO:0000256" key="2">
    <source>
        <dbReference type="ARBA" id="ARBA00020235"/>
    </source>
</evidence>
<dbReference type="InterPro" id="IPR003107">
    <property type="entry name" value="HAT"/>
</dbReference>
<evidence type="ECO:0000256" key="8">
    <source>
        <dbReference type="ARBA" id="ARBA00032140"/>
    </source>
</evidence>
<dbReference type="AlphaFoldDB" id="A0A915ABF1"/>
<keyword evidence="5" id="KW-0508">mRNA splicing</keyword>
<evidence type="ECO:0000256" key="4">
    <source>
        <dbReference type="ARBA" id="ARBA00022737"/>
    </source>
</evidence>
<feature type="domain" description="PRP1 splicing factor N-terminal" evidence="13">
    <location>
        <begin position="38"/>
        <end position="190"/>
    </location>
</feature>
<evidence type="ECO:0000256" key="12">
    <source>
        <dbReference type="SAM" id="MobiDB-lite"/>
    </source>
</evidence>
<dbReference type="GO" id="GO:0000244">
    <property type="term" value="P:spliceosomal tri-snRNP complex assembly"/>
    <property type="evidence" value="ECO:0007669"/>
    <property type="project" value="TreeGrafter"/>
</dbReference>
<evidence type="ECO:0000256" key="5">
    <source>
        <dbReference type="ARBA" id="ARBA00023187"/>
    </source>
</evidence>
<evidence type="ECO:0000256" key="1">
    <source>
        <dbReference type="ARBA" id="ARBA00004123"/>
    </source>
</evidence>
<evidence type="ECO:0000313" key="14">
    <source>
        <dbReference type="Proteomes" id="UP000887569"/>
    </source>
</evidence>
<dbReference type="PROSITE" id="PS50005">
    <property type="entry name" value="TPR"/>
    <property type="match status" value="2"/>
</dbReference>
<dbReference type="FunFam" id="1.25.40.10:FF:000054">
    <property type="entry name" value="Pre-mRNA processing factor 6"/>
    <property type="match status" value="1"/>
</dbReference>